<dbReference type="SUPFAM" id="SSF51735">
    <property type="entry name" value="NAD(P)-binding Rossmann-fold domains"/>
    <property type="match status" value="1"/>
</dbReference>
<evidence type="ECO:0000256" key="4">
    <source>
        <dbReference type="RuleBase" id="RU361277"/>
    </source>
</evidence>
<proteinExistence type="inferred from homology"/>
<accession>A0A2U3APN6</accession>
<evidence type="ECO:0000313" key="6">
    <source>
        <dbReference type="EMBL" id="PWI26501.1"/>
    </source>
</evidence>
<dbReference type="InterPro" id="IPR050129">
    <property type="entry name" value="Zn_alcohol_dh"/>
</dbReference>
<dbReference type="OrthoDB" id="9806940at2"/>
<feature type="domain" description="Enoyl reductase (ER)" evidence="5">
    <location>
        <begin position="10"/>
        <end position="306"/>
    </location>
</feature>
<keyword evidence="3" id="KW-0560">Oxidoreductase</keyword>
<dbReference type="Gene3D" id="3.40.50.720">
    <property type="entry name" value="NAD(P)-binding Rossmann-like Domain"/>
    <property type="match status" value="1"/>
</dbReference>
<dbReference type="PROSITE" id="PS00059">
    <property type="entry name" value="ADH_ZINC"/>
    <property type="match status" value="1"/>
</dbReference>
<keyword evidence="1 4" id="KW-0479">Metal-binding</keyword>
<dbReference type="InterPro" id="IPR011032">
    <property type="entry name" value="GroES-like_sf"/>
</dbReference>
<comment type="similarity">
    <text evidence="4">Belongs to the zinc-containing alcohol dehydrogenase family.</text>
</comment>
<dbReference type="InterPro" id="IPR013149">
    <property type="entry name" value="ADH-like_C"/>
</dbReference>
<dbReference type="AlphaFoldDB" id="A0A2U3APN6"/>
<comment type="cofactor">
    <cofactor evidence="4">
        <name>Zn(2+)</name>
        <dbReference type="ChEBI" id="CHEBI:29105"/>
    </cofactor>
</comment>
<keyword evidence="2 4" id="KW-0862">Zinc</keyword>
<gene>
    <name evidence="6" type="ORF">DEX24_03585</name>
</gene>
<dbReference type="PANTHER" id="PTHR43401">
    <property type="entry name" value="L-THREONINE 3-DEHYDROGENASE"/>
    <property type="match status" value="1"/>
</dbReference>
<dbReference type="InterPro" id="IPR002328">
    <property type="entry name" value="ADH_Zn_CS"/>
</dbReference>
<reference evidence="6 7" key="1">
    <citation type="submission" date="2018-05" db="EMBL/GenBank/DDBJ databases">
        <title>Kurthia sibirica genome sequence.</title>
        <authorList>
            <person name="Maclea K.S."/>
            <person name="Goen A.E."/>
        </authorList>
    </citation>
    <scope>NUCLEOTIDE SEQUENCE [LARGE SCALE GENOMIC DNA]</scope>
    <source>
        <strain evidence="6 7">ATCC 49154</strain>
    </source>
</reference>
<evidence type="ECO:0000256" key="1">
    <source>
        <dbReference type="ARBA" id="ARBA00022723"/>
    </source>
</evidence>
<evidence type="ECO:0000256" key="3">
    <source>
        <dbReference type="ARBA" id="ARBA00023002"/>
    </source>
</evidence>
<dbReference type="InterPro" id="IPR036291">
    <property type="entry name" value="NAD(P)-bd_dom_sf"/>
</dbReference>
<evidence type="ECO:0000256" key="2">
    <source>
        <dbReference type="ARBA" id="ARBA00022833"/>
    </source>
</evidence>
<dbReference type="SMART" id="SM00829">
    <property type="entry name" value="PKS_ER"/>
    <property type="match status" value="1"/>
</dbReference>
<sequence length="344" mass="37686">MKAVKLYEPGNLKVEEIEVPIIDQHEVLIKVKAVGICGSDIPRALVKGAYYKGLTLGHEFAGEIVEVGEEAQEWQIGDRVTIAPLVPCNTCEYCQKGKYGLCDTYNYYGSRTDGAMANYIKVGKENVLKIDDTISYDAGAMVDPAANAVHGLWRGEIAKGDTVVIFGLGAIGMFAVQYARELGAKEVIAIDIFDEKLEIAQVLGADLTVNSLTENVQDILANKQINVVLDTSGSPIAQEQGILIAGKMARVVLLGISNQALTLSAKAVDQIMRYEISLKGSWNSFSNPFPGKEWSYAIESMATGRIKTEEIISHRFDLDETPEIFMKLKNKELAFNKILIYPGE</sequence>
<dbReference type="PANTHER" id="PTHR43401:SF2">
    <property type="entry name" value="L-THREONINE 3-DEHYDROGENASE"/>
    <property type="match status" value="1"/>
</dbReference>
<dbReference type="Proteomes" id="UP000245938">
    <property type="component" value="Unassembled WGS sequence"/>
</dbReference>
<dbReference type="CDD" id="cd08236">
    <property type="entry name" value="sugar_DH"/>
    <property type="match status" value="1"/>
</dbReference>
<comment type="caution">
    <text evidence="6">The sequence shown here is derived from an EMBL/GenBank/DDBJ whole genome shotgun (WGS) entry which is preliminary data.</text>
</comment>
<dbReference type="SUPFAM" id="SSF50129">
    <property type="entry name" value="GroES-like"/>
    <property type="match status" value="1"/>
</dbReference>
<dbReference type="Pfam" id="PF00107">
    <property type="entry name" value="ADH_zinc_N"/>
    <property type="match status" value="1"/>
</dbReference>
<dbReference type="Pfam" id="PF08240">
    <property type="entry name" value="ADH_N"/>
    <property type="match status" value="1"/>
</dbReference>
<protein>
    <submittedName>
        <fullName evidence="6">Galactitol-1-phosphate 5-dehydrogenase</fullName>
    </submittedName>
</protein>
<evidence type="ECO:0000259" key="5">
    <source>
        <dbReference type="SMART" id="SM00829"/>
    </source>
</evidence>
<dbReference type="InterPro" id="IPR020843">
    <property type="entry name" value="ER"/>
</dbReference>
<keyword evidence="7" id="KW-1185">Reference proteome</keyword>
<name>A0A2U3APN6_9BACL</name>
<organism evidence="6 7">
    <name type="scientific">Kurthia sibirica</name>
    <dbReference type="NCBI Taxonomy" id="202750"/>
    <lineage>
        <taxon>Bacteria</taxon>
        <taxon>Bacillati</taxon>
        <taxon>Bacillota</taxon>
        <taxon>Bacilli</taxon>
        <taxon>Bacillales</taxon>
        <taxon>Caryophanaceae</taxon>
        <taxon>Kurthia</taxon>
    </lineage>
</organism>
<evidence type="ECO:0000313" key="7">
    <source>
        <dbReference type="Proteomes" id="UP000245938"/>
    </source>
</evidence>
<dbReference type="GO" id="GO:0016491">
    <property type="term" value="F:oxidoreductase activity"/>
    <property type="evidence" value="ECO:0007669"/>
    <property type="project" value="UniProtKB-KW"/>
</dbReference>
<dbReference type="EMBL" id="QFVR01000003">
    <property type="protein sequence ID" value="PWI26501.1"/>
    <property type="molecule type" value="Genomic_DNA"/>
</dbReference>
<dbReference type="Gene3D" id="3.90.180.10">
    <property type="entry name" value="Medium-chain alcohol dehydrogenases, catalytic domain"/>
    <property type="match status" value="1"/>
</dbReference>
<dbReference type="InterPro" id="IPR013154">
    <property type="entry name" value="ADH-like_N"/>
</dbReference>
<dbReference type="GO" id="GO:0008270">
    <property type="term" value="F:zinc ion binding"/>
    <property type="evidence" value="ECO:0007669"/>
    <property type="project" value="InterPro"/>
</dbReference>